<reference evidence="2" key="1">
    <citation type="submission" date="2016-10" db="EMBL/GenBank/DDBJ databases">
        <authorList>
            <person name="Varghese N."/>
            <person name="Submissions S."/>
        </authorList>
    </citation>
    <scope>NUCLEOTIDE SEQUENCE [LARGE SCALE GENOMIC DNA]</scope>
    <source>
        <strain evidence="2">DSM 26348</strain>
    </source>
</reference>
<dbReference type="Proteomes" id="UP000199518">
    <property type="component" value="Unassembled WGS sequence"/>
</dbReference>
<sequence>MAATPNLNDTTDEALAVQLECLRRMSPHERLRRACAWSGQVRRMAFAAIRRRHPDYSESEVRLKFIELTYGQELADEIRDWQQEQTESVT</sequence>
<evidence type="ECO:0000313" key="2">
    <source>
        <dbReference type="Proteomes" id="UP000199518"/>
    </source>
</evidence>
<name>A0A1I3LN66_9PLAN</name>
<dbReference type="AlphaFoldDB" id="A0A1I3LN66"/>
<keyword evidence="2" id="KW-1185">Reference proteome</keyword>
<proteinExistence type="predicted"/>
<gene>
    <name evidence="1" type="ORF">SAMN05421753_1137</name>
</gene>
<dbReference type="EMBL" id="FOQD01000013">
    <property type="protein sequence ID" value="SFI85926.1"/>
    <property type="molecule type" value="Genomic_DNA"/>
</dbReference>
<organism evidence="1 2">
    <name type="scientific">Planctomicrobium piriforme</name>
    <dbReference type="NCBI Taxonomy" id="1576369"/>
    <lineage>
        <taxon>Bacteria</taxon>
        <taxon>Pseudomonadati</taxon>
        <taxon>Planctomycetota</taxon>
        <taxon>Planctomycetia</taxon>
        <taxon>Planctomycetales</taxon>
        <taxon>Planctomycetaceae</taxon>
        <taxon>Planctomicrobium</taxon>
    </lineage>
</organism>
<accession>A0A1I3LN66</accession>
<protein>
    <submittedName>
        <fullName evidence="1">Uncharacterized protein</fullName>
    </submittedName>
</protein>
<evidence type="ECO:0000313" key="1">
    <source>
        <dbReference type="EMBL" id="SFI85926.1"/>
    </source>
</evidence>